<dbReference type="AlphaFoldDB" id="A0A1V9ZI80"/>
<dbReference type="InterPro" id="IPR036412">
    <property type="entry name" value="HAD-like_sf"/>
</dbReference>
<dbReference type="InterPro" id="IPR023214">
    <property type="entry name" value="HAD_sf"/>
</dbReference>
<dbReference type="InterPro" id="IPR011949">
    <property type="entry name" value="HAD-SF_hydro_IA_REG-2-like"/>
</dbReference>
<dbReference type="NCBIfam" id="TIGR02252">
    <property type="entry name" value="DREG-2"/>
    <property type="match status" value="1"/>
</dbReference>
<dbReference type="SUPFAM" id="SSF56784">
    <property type="entry name" value="HAD-like"/>
    <property type="match status" value="1"/>
</dbReference>
<dbReference type="Proteomes" id="UP000243217">
    <property type="component" value="Unassembled WGS sequence"/>
</dbReference>
<dbReference type="InterPro" id="IPR006439">
    <property type="entry name" value="HAD-SF_hydro_IA"/>
</dbReference>
<organism evidence="1 2">
    <name type="scientific">Thraustotheca clavata</name>
    <dbReference type="NCBI Taxonomy" id="74557"/>
    <lineage>
        <taxon>Eukaryota</taxon>
        <taxon>Sar</taxon>
        <taxon>Stramenopiles</taxon>
        <taxon>Oomycota</taxon>
        <taxon>Saprolegniomycetes</taxon>
        <taxon>Saprolegniales</taxon>
        <taxon>Achlyaceae</taxon>
        <taxon>Thraustotheca</taxon>
    </lineage>
</organism>
<dbReference type="InterPro" id="IPR051828">
    <property type="entry name" value="HAD-like_hydrolase_domain"/>
</dbReference>
<accession>A0A1V9ZI80</accession>
<proteinExistence type="predicted"/>
<dbReference type="STRING" id="74557.A0A1V9ZI80"/>
<evidence type="ECO:0008006" key="3">
    <source>
        <dbReference type="Google" id="ProtNLM"/>
    </source>
</evidence>
<dbReference type="Gene3D" id="3.40.50.1000">
    <property type="entry name" value="HAD superfamily/HAD-like"/>
    <property type="match status" value="1"/>
</dbReference>
<dbReference type="NCBIfam" id="TIGR01549">
    <property type="entry name" value="HAD-SF-IA-v1"/>
    <property type="match status" value="1"/>
</dbReference>
<sequence>MSAISQSVRSISGYGKSSLSFKYLTLDGTGTLFYLKESIGDTYLNHYRAICDPNMQDLSIVQSINKNFGRAFKNEAAKMPNFGRNTLSSLSASAWWSNVVYHSFPESLHAKIDESMDELMTSLYNHYSSSNAWQVFDDVRPTLERLQNQGIPMGVISNFDERIESILESLELRQYFSFVLSSWEHGEMKPAASIFHQAARLHGLEKSIEMLHVGDDMEKDVHGAQKAGYQGRLIERKTKHESLNHVLGL</sequence>
<dbReference type="OrthoDB" id="444127at2759"/>
<dbReference type="InterPro" id="IPR044924">
    <property type="entry name" value="HAD-SF_hydro_IA_REG-2-like_cap"/>
</dbReference>
<dbReference type="PANTHER" id="PTHR46191:SF2">
    <property type="entry name" value="HALOACID DEHALOGENASE-LIKE HYDROLASE DOMAIN-CONTAINING PROTEIN 3"/>
    <property type="match status" value="1"/>
</dbReference>
<gene>
    <name evidence="1" type="ORF">THRCLA_06876</name>
</gene>
<name>A0A1V9ZI80_9STRA</name>
<comment type="caution">
    <text evidence="1">The sequence shown here is derived from an EMBL/GenBank/DDBJ whole genome shotgun (WGS) entry which is preliminary data.</text>
</comment>
<evidence type="ECO:0000313" key="1">
    <source>
        <dbReference type="EMBL" id="OQR97705.1"/>
    </source>
</evidence>
<dbReference type="PANTHER" id="PTHR46191">
    <property type="match status" value="1"/>
</dbReference>
<evidence type="ECO:0000313" key="2">
    <source>
        <dbReference type="Proteomes" id="UP000243217"/>
    </source>
</evidence>
<dbReference type="GO" id="GO:0005634">
    <property type="term" value="C:nucleus"/>
    <property type="evidence" value="ECO:0007669"/>
    <property type="project" value="TreeGrafter"/>
</dbReference>
<dbReference type="Pfam" id="PF00702">
    <property type="entry name" value="Hydrolase"/>
    <property type="match status" value="1"/>
</dbReference>
<dbReference type="EMBL" id="JNBS01001891">
    <property type="protein sequence ID" value="OQR97705.1"/>
    <property type="molecule type" value="Genomic_DNA"/>
</dbReference>
<protein>
    <recommendedName>
        <fullName evidence="3">Haloacid dehalogenase</fullName>
    </recommendedName>
</protein>
<dbReference type="Gene3D" id="1.10.150.720">
    <property type="entry name" value="Haloacid dehalogenase-like hydrolase"/>
    <property type="match status" value="1"/>
</dbReference>
<keyword evidence="2" id="KW-1185">Reference proteome</keyword>
<reference evidence="1 2" key="1">
    <citation type="journal article" date="2014" name="Genome Biol. Evol.">
        <title>The secreted proteins of Achlya hypogyna and Thraustotheca clavata identify the ancestral oomycete secretome and reveal gene acquisitions by horizontal gene transfer.</title>
        <authorList>
            <person name="Misner I."/>
            <person name="Blouin N."/>
            <person name="Leonard G."/>
            <person name="Richards T.A."/>
            <person name="Lane C.E."/>
        </authorList>
    </citation>
    <scope>NUCLEOTIDE SEQUENCE [LARGE SCALE GENOMIC DNA]</scope>
    <source>
        <strain evidence="1 2">ATCC 34112</strain>
    </source>
</reference>